<feature type="transmembrane region" description="Helical" evidence="9">
    <location>
        <begin position="525"/>
        <end position="549"/>
    </location>
</feature>
<dbReference type="EMBL" id="LR778114">
    <property type="protein sequence ID" value="CAB1127602.1"/>
    <property type="molecule type" value="Genomic_DNA"/>
</dbReference>
<feature type="transmembrane region" description="Helical" evidence="9">
    <location>
        <begin position="457"/>
        <end position="477"/>
    </location>
</feature>
<evidence type="ECO:0000256" key="4">
    <source>
        <dbReference type="ARBA" id="ARBA00022692"/>
    </source>
</evidence>
<feature type="transmembrane region" description="Helical" evidence="9">
    <location>
        <begin position="177"/>
        <end position="195"/>
    </location>
</feature>
<evidence type="ECO:0000256" key="2">
    <source>
        <dbReference type="ARBA" id="ARBA00022475"/>
    </source>
</evidence>
<feature type="transmembrane region" description="Helical" evidence="9">
    <location>
        <begin position="254"/>
        <end position="273"/>
    </location>
</feature>
<comment type="subcellular location">
    <subcellularLocation>
        <location evidence="9">Cell membrane</location>
        <topology evidence="9">Multi-pass membrane protein</topology>
    </subcellularLocation>
</comment>
<dbReference type="GO" id="GO:0005886">
    <property type="term" value="C:plasma membrane"/>
    <property type="evidence" value="ECO:0007669"/>
    <property type="project" value="UniProtKB-SubCell"/>
</dbReference>
<feature type="transmembrane region" description="Helical" evidence="9">
    <location>
        <begin position="280"/>
        <end position="301"/>
    </location>
</feature>
<keyword evidence="8 9" id="KW-0472">Membrane</keyword>
<evidence type="ECO:0000256" key="1">
    <source>
        <dbReference type="ARBA" id="ARBA00022448"/>
    </source>
</evidence>
<comment type="subunit">
    <text evidence="9">The system is composed of three essential subunits: KdpA, KdpB and KdpC.</text>
</comment>
<accession>A0A6F8ZDS4</accession>
<evidence type="ECO:0000256" key="6">
    <source>
        <dbReference type="ARBA" id="ARBA00022989"/>
    </source>
</evidence>
<dbReference type="PANTHER" id="PTHR30607">
    <property type="entry name" value="POTASSIUM-TRANSPORTING ATPASE A CHAIN"/>
    <property type="match status" value="1"/>
</dbReference>
<keyword evidence="6 9" id="KW-1133">Transmembrane helix</keyword>
<evidence type="ECO:0000256" key="8">
    <source>
        <dbReference type="ARBA" id="ARBA00023136"/>
    </source>
</evidence>
<evidence type="ECO:0000313" key="11">
    <source>
        <dbReference type="Proteomes" id="UP000503399"/>
    </source>
</evidence>
<feature type="transmembrane region" description="Helical" evidence="9">
    <location>
        <begin position="66"/>
        <end position="85"/>
    </location>
</feature>
<keyword evidence="11" id="KW-1185">Reference proteome</keyword>
<dbReference type="PIRSF" id="PIRSF001294">
    <property type="entry name" value="K_ATPaseA"/>
    <property type="match status" value="1"/>
</dbReference>
<reference evidence="10 11" key="1">
    <citation type="submission" date="2020-02" db="EMBL/GenBank/DDBJ databases">
        <authorList>
            <person name="Hogendoorn C."/>
        </authorList>
    </citation>
    <scope>NUCLEOTIDE SEQUENCE [LARGE SCALE GENOMIC DNA]</scope>
    <source>
        <strain evidence="10">R501</strain>
    </source>
</reference>
<dbReference type="Pfam" id="PF03814">
    <property type="entry name" value="KdpA"/>
    <property type="match status" value="1"/>
</dbReference>
<evidence type="ECO:0000256" key="3">
    <source>
        <dbReference type="ARBA" id="ARBA00022538"/>
    </source>
</evidence>
<keyword evidence="3 9" id="KW-0633">Potassium transport</keyword>
<dbReference type="GO" id="GO:0008556">
    <property type="term" value="F:P-type potassium transmembrane transporter activity"/>
    <property type="evidence" value="ECO:0007669"/>
    <property type="project" value="InterPro"/>
</dbReference>
<keyword evidence="1 9" id="KW-0813">Transport</keyword>
<keyword evidence="2 9" id="KW-1003">Cell membrane</keyword>
<keyword evidence="7 9" id="KW-0406">Ion transport</keyword>
<keyword evidence="4 9" id="KW-0812">Transmembrane</keyword>
<evidence type="ECO:0000313" key="10">
    <source>
        <dbReference type="EMBL" id="CAB1127602.1"/>
    </source>
</evidence>
<comment type="similarity">
    <text evidence="9">Belongs to the KdpA family.</text>
</comment>
<proteinExistence type="inferred from homology"/>
<dbReference type="KEGG" id="hfv:R50_0096"/>
<feature type="transmembrane region" description="Helical" evidence="9">
    <location>
        <begin position="419"/>
        <end position="437"/>
    </location>
</feature>
<name>A0A6F8ZDS4_9FIRM</name>
<evidence type="ECO:0000256" key="7">
    <source>
        <dbReference type="ARBA" id="ARBA00023065"/>
    </source>
</evidence>
<protein>
    <recommendedName>
        <fullName evidence="9">Potassium-transporting ATPase potassium-binding subunit</fullName>
    </recommendedName>
    <alternativeName>
        <fullName evidence="9">ATP phosphohydrolase [potassium-transporting] A chain</fullName>
    </alternativeName>
    <alternativeName>
        <fullName evidence="9">Potassium-binding and translocating subunit A</fullName>
    </alternativeName>
    <alternativeName>
        <fullName evidence="9">Potassium-translocating ATPase A chain</fullName>
    </alternativeName>
</protein>
<dbReference type="GO" id="GO:0030955">
    <property type="term" value="F:potassium ion binding"/>
    <property type="evidence" value="ECO:0007669"/>
    <property type="project" value="UniProtKB-UniRule"/>
</dbReference>
<feature type="transmembrane region" description="Helical" evidence="9">
    <location>
        <begin position="6"/>
        <end position="28"/>
    </location>
</feature>
<feature type="transmembrane region" description="Helical" evidence="9">
    <location>
        <begin position="136"/>
        <end position="156"/>
    </location>
</feature>
<sequence>MSMETVMTWLVVLAVFALTIKPVGTYLARVGLYEPTFLDRVLNPVEQLIYRLAGTGPEEQMNARTYSLAFLTANLIWMLAAYLLLRIQNLLPFNPQHLGPVPPELAFNTAASFVTNTNWQAYAGEHTLSYFSQFGVLSYLQFVTPAMGAAAGLAFLRAVSGRPLGNFWVDLTRVTTRLLLPAAVVWTLLLVWQGVPETLAPYLHVHTLTGGTQIVPRGPIASWEAIEHLGNNGGGFTAANSANPLENPTAVSNILEILAMGLFPVAFFYALGVMTGRKRFAWVLITVAGILFVVMLAMVYFPTAAGNPLIHRLTGVKGPNLVGQELRFGVGGTSLFETATMAFTTGSVASAHDSFLPIPSLSFFLGMFLNLVFGGKGVGLLNMLMFVLITVFLTGLMVGRTPEFLGKKIEAKEVSLASLAFLLHPLLILTGTALAVANPAARAGALNPGPQGLSEILYAFASAAANNGSALGGLNAALPFYEVAVGIVMVIGRYASIVAMLYIGESLLAKRAVPEGPGTMRLDTPLFAGILLGTIIIVNALTFFPVAALGPLAEHYLLLAHHLFS</sequence>
<feature type="transmembrane region" description="Helical" evidence="9">
    <location>
        <begin position="380"/>
        <end position="399"/>
    </location>
</feature>
<dbReference type="NCBIfam" id="TIGR00680">
    <property type="entry name" value="kdpA"/>
    <property type="match status" value="1"/>
</dbReference>
<dbReference type="HAMAP" id="MF_00275">
    <property type="entry name" value="KdpA"/>
    <property type="match status" value="1"/>
</dbReference>
<comment type="function">
    <text evidence="9">Part of the high-affinity ATP-driven potassium transport (or Kdp) system, which catalyzes the hydrolysis of ATP coupled with the electrogenic transport of potassium into the cytoplasm. This subunit binds the extracellular potassium ions and delivers the ions to the membrane domain of KdpB through an intramembrane tunnel.</text>
</comment>
<dbReference type="Proteomes" id="UP000503399">
    <property type="component" value="Chromosome"/>
</dbReference>
<evidence type="ECO:0000256" key="5">
    <source>
        <dbReference type="ARBA" id="ARBA00022958"/>
    </source>
</evidence>
<dbReference type="AlphaFoldDB" id="A0A6F8ZDS4"/>
<feature type="transmembrane region" description="Helical" evidence="9">
    <location>
        <begin position="483"/>
        <end position="504"/>
    </location>
</feature>
<keyword evidence="5 9" id="KW-0630">Potassium</keyword>
<organism evidence="10 11">
    <name type="scientific">Candidatus Hydrogenisulfobacillus filiaventi</name>
    <dbReference type="NCBI Taxonomy" id="2707344"/>
    <lineage>
        <taxon>Bacteria</taxon>
        <taxon>Bacillati</taxon>
        <taxon>Bacillota</taxon>
        <taxon>Clostridia</taxon>
        <taxon>Eubacteriales</taxon>
        <taxon>Clostridiales Family XVII. Incertae Sedis</taxon>
        <taxon>Candidatus Hydrogenisulfobacillus</taxon>
    </lineage>
</organism>
<feature type="transmembrane region" description="Helical" evidence="9">
    <location>
        <begin position="355"/>
        <end position="373"/>
    </location>
</feature>
<gene>
    <name evidence="9 10" type="primary">kdpA</name>
    <name evidence="10" type="ORF">R50_0096</name>
</gene>
<dbReference type="InterPro" id="IPR004623">
    <property type="entry name" value="KdpA"/>
</dbReference>
<evidence type="ECO:0000256" key="9">
    <source>
        <dbReference type="HAMAP-Rule" id="MF_00275"/>
    </source>
</evidence>
<dbReference type="PANTHER" id="PTHR30607:SF2">
    <property type="entry name" value="POTASSIUM-TRANSPORTING ATPASE POTASSIUM-BINDING SUBUNIT"/>
    <property type="match status" value="1"/>
</dbReference>